<dbReference type="Gene3D" id="1.10.630.10">
    <property type="entry name" value="Cytochrome P450"/>
    <property type="match status" value="2"/>
</dbReference>
<dbReference type="PANTHER" id="PTHR47955:SF22">
    <property type="entry name" value="CYTOCHROME P450 83B1-LIKE"/>
    <property type="match status" value="1"/>
</dbReference>
<proteinExistence type="inferred from homology"/>
<feature type="signal peptide" evidence="13">
    <location>
        <begin position="1"/>
        <end position="16"/>
    </location>
</feature>
<comment type="cofactor">
    <cofactor evidence="1 12">
        <name>heme</name>
        <dbReference type="ChEBI" id="CHEBI:30413"/>
    </cofactor>
</comment>
<keyword evidence="7" id="KW-1133">Transmembrane helix</keyword>
<dbReference type="InterPro" id="IPR001128">
    <property type="entry name" value="Cyt_P450"/>
</dbReference>
<dbReference type="EMBL" id="JARAOO010000006">
    <property type="protein sequence ID" value="KAJ7966838.1"/>
    <property type="molecule type" value="Genomic_DNA"/>
</dbReference>
<sequence length="262" mass="29762">MVLSLLLLIVSLAIFGLFFHCRRHETHRPPGPPGLPLLGNLHQFDKSAPHLHRWQLSKQYGSLMFLSFGTVPTLVVSSAKMAKEVLENHDLEVSSRPSLVGRQKMSYNGLDVAFTPYVVKEKLRLYPPSPLLVPREVTERCNIAGYIIEPKTLVFINAWAIGRDTEAWENPEEFNPQRFLSSFIDFKGQDFELIPFCAGRRSCPGIHMGALNVELPLTNLLYTFDWELPHGMKREDIDTDIKPGITTHKKNELCLMAKNLVL</sequence>
<evidence type="ECO:0000256" key="12">
    <source>
        <dbReference type="PIRSR" id="PIRSR602403-1"/>
    </source>
</evidence>
<feature type="binding site" description="axial binding residue" evidence="12">
    <location>
        <position position="203"/>
    </location>
    <ligand>
        <name>heme</name>
        <dbReference type="ChEBI" id="CHEBI:30413"/>
    </ligand>
    <ligandPart>
        <name>Fe</name>
        <dbReference type="ChEBI" id="CHEBI:18248"/>
    </ligandPart>
</feature>
<dbReference type="GO" id="GO:0016020">
    <property type="term" value="C:membrane"/>
    <property type="evidence" value="ECO:0007669"/>
    <property type="project" value="UniProtKB-SubCell"/>
</dbReference>
<evidence type="ECO:0000256" key="5">
    <source>
        <dbReference type="ARBA" id="ARBA00022692"/>
    </source>
</evidence>
<keyword evidence="15" id="KW-1185">Reference proteome</keyword>
<keyword evidence="8" id="KW-0560">Oxidoreductase</keyword>
<keyword evidence="9 12" id="KW-0408">Iron</keyword>
<comment type="caution">
    <text evidence="14">The sequence shown here is derived from an EMBL/GenBank/DDBJ whole genome shotgun (WGS) entry which is preliminary data.</text>
</comment>
<accession>A0AAD7PT04</accession>
<dbReference type="GO" id="GO:0016705">
    <property type="term" value="F:oxidoreductase activity, acting on paired donors, with incorporation or reduction of molecular oxygen"/>
    <property type="evidence" value="ECO:0007669"/>
    <property type="project" value="InterPro"/>
</dbReference>
<evidence type="ECO:0000256" key="13">
    <source>
        <dbReference type="SAM" id="SignalP"/>
    </source>
</evidence>
<keyword evidence="11" id="KW-0472">Membrane</keyword>
<keyword evidence="6 12" id="KW-0479">Metal-binding</keyword>
<dbReference type="PRINTS" id="PR00465">
    <property type="entry name" value="EP450IV"/>
</dbReference>
<evidence type="ECO:0000256" key="7">
    <source>
        <dbReference type="ARBA" id="ARBA00022989"/>
    </source>
</evidence>
<keyword evidence="10" id="KW-0503">Monooxygenase</keyword>
<evidence type="ECO:0000256" key="3">
    <source>
        <dbReference type="ARBA" id="ARBA00010617"/>
    </source>
</evidence>
<dbReference type="AlphaFoldDB" id="A0AAD7PT04"/>
<dbReference type="InterPro" id="IPR036396">
    <property type="entry name" value="Cyt_P450_sf"/>
</dbReference>
<name>A0AAD7PT04_QUISA</name>
<organism evidence="14 15">
    <name type="scientific">Quillaja saponaria</name>
    <name type="common">Soap bark tree</name>
    <dbReference type="NCBI Taxonomy" id="32244"/>
    <lineage>
        <taxon>Eukaryota</taxon>
        <taxon>Viridiplantae</taxon>
        <taxon>Streptophyta</taxon>
        <taxon>Embryophyta</taxon>
        <taxon>Tracheophyta</taxon>
        <taxon>Spermatophyta</taxon>
        <taxon>Magnoliopsida</taxon>
        <taxon>eudicotyledons</taxon>
        <taxon>Gunneridae</taxon>
        <taxon>Pentapetalae</taxon>
        <taxon>rosids</taxon>
        <taxon>fabids</taxon>
        <taxon>Fabales</taxon>
        <taxon>Quillajaceae</taxon>
        <taxon>Quillaja</taxon>
    </lineage>
</organism>
<comment type="subcellular location">
    <subcellularLocation>
        <location evidence="2">Membrane</location>
        <topology evidence="2">Single-pass membrane protein</topology>
    </subcellularLocation>
</comment>
<evidence type="ECO:0000256" key="11">
    <source>
        <dbReference type="ARBA" id="ARBA00023136"/>
    </source>
</evidence>
<feature type="chain" id="PRO_5042138258" evidence="13">
    <location>
        <begin position="17"/>
        <end position="262"/>
    </location>
</feature>
<evidence type="ECO:0000256" key="1">
    <source>
        <dbReference type="ARBA" id="ARBA00001971"/>
    </source>
</evidence>
<dbReference type="SUPFAM" id="SSF48264">
    <property type="entry name" value="Cytochrome P450"/>
    <property type="match status" value="2"/>
</dbReference>
<keyword evidence="4 12" id="KW-0349">Heme</keyword>
<evidence type="ECO:0000256" key="10">
    <source>
        <dbReference type="ARBA" id="ARBA00023033"/>
    </source>
</evidence>
<keyword evidence="5" id="KW-0812">Transmembrane</keyword>
<comment type="similarity">
    <text evidence="3">Belongs to the cytochrome P450 family.</text>
</comment>
<dbReference type="Proteomes" id="UP001163823">
    <property type="component" value="Chromosome 6"/>
</dbReference>
<evidence type="ECO:0000313" key="15">
    <source>
        <dbReference type="Proteomes" id="UP001163823"/>
    </source>
</evidence>
<dbReference type="GO" id="GO:0020037">
    <property type="term" value="F:heme binding"/>
    <property type="evidence" value="ECO:0007669"/>
    <property type="project" value="InterPro"/>
</dbReference>
<dbReference type="PANTHER" id="PTHR47955">
    <property type="entry name" value="CYTOCHROME P450 FAMILY 71 PROTEIN"/>
    <property type="match status" value="1"/>
</dbReference>
<reference evidence="14" key="1">
    <citation type="journal article" date="2023" name="Science">
        <title>Elucidation of the pathway for biosynthesis of saponin adjuvants from the soapbark tree.</title>
        <authorList>
            <person name="Reed J."/>
            <person name="Orme A."/>
            <person name="El-Demerdash A."/>
            <person name="Owen C."/>
            <person name="Martin L.B.B."/>
            <person name="Misra R.C."/>
            <person name="Kikuchi S."/>
            <person name="Rejzek M."/>
            <person name="Martin A.C."/>
            <person name="Harkess A."/>
            <person name="Leebens-Mack J."/>
            <person name="Louveau T."/>
            <person name="Stephenson M.J."/>
            <person name="Osbourn A."/>
        </authorList>
    </citation>
    <scope>NUCLEOTIDE SEQUENCE</scope>
    <source>
        <strain evidence="14">S10</strain>
    </source>
</reference>
<dbReference type="GO" id="GO:0004497">
    <property type="term" value="F:monooxygenase activity"/>
    <property type="evidence" value="ECO:0007669"/>
    <property type="project" value="UniProtKB-KW"/>
</dbReference>
<evidence type="ECO:0000256" key="4">
    <source>
        <dbReference type="ARBA" id="ARBA00022617"/>
    </source>
</evidence>
<dbReference type="KEGG" id="qsa:O6P43_016246"/>
<dbReference type="Pfam" id="PF00067">
    <property type="entry name" value="p450"/>
    <property type="match status" value="1"/>
</dbReference>
<evidence type="ECO:0000313" key="14">
    <source>
        <dbReference type="EMBL" id="KAJ7966838.1"/>
    </source>
</evidence>
<evidence type="ECO:0000256" key="9">
    <source>
        <dbReference type="ARBA" id="ARBA00023004"/>
    </source>
</evidence>
<dbReference type="GO" id="GO:0005506">
    <property type="term" value="F:iron ion binding"/>
    <property type="evidence" value="ECO:0007669"/>
    <property type="project" value="InterPro"/>
</dbReference>
<protein>
    <submittedName>
        <fullName evidence="14">Cytochrome P450</fullName>
    </submittedName>
</protein>
<evidence type="ECO:0000256" key="2">
    <source>
        <dbReference type="ARBA" id="ARBA00004167"/>
    </source>
</evidence>
<keyword evidence="13" id="KW-0732">Signal</keyword>
<gene>
    <name evidence="14" type="ORF">O6P43_016246</name>
</gene>
<evidence type="ECO:0000256" key="8">
    <source>
        <dbReference type="ARBA" id="ARBA00023002"/>
    </source>
</evidence>
<dbReference type="InterPro" id="IPR002403">
    <property type="entry name" value="Cyt_P450_E_grp-IV"/>
</dbReference>
<evidence type="ECO:0000256" key="6">
    <source>
        <dbReference type="ARBA" id="ARBA00022723"/>
    </source>
</evidence>